<dbReference type="Gene3D" id="3.30.450.40">
    <property type="match status" value="1"/>
</dbReference>
<dbReference type="RefSeq" id="WP_343943362.1">
    <property type="nucleotide sequence ID" value="NZ_BAAAHP010000123.1"/>
</dbReference>
<feature type="domain" description="IclR-ED" evidence="1">
    <location>
        <begin position="8"/>
        <end position="153"/>
    </location>
</feature>
<dbReference type="Proteomes" id="UP001499967">
    <property type="component" value="Unassembled WGS sequence"/>
</dbReference>
<proteinExistence type="predicted"/>
<dbReference type="PROSITE" id="PS51078">
    <property type="entry name" value="ICLR_ED"/>
    <property type="match status" value="1"/>
</dbReference>
<evidence type="ECO:0000259" key="1">
    <source>
        <dbReference type="PROSITE" id="PS51078"/>
    </source>
</evidence>
<dbReference type="InterPro" id="IPR014757">
    <property type="entry name" value="Tscrpt_reg_IclR_C"/>
</dbReference>
<organism evidence="2 3">
    <name type="scientific">Pseudonocardia zijingensis</name>
    <dbReference type="NCBI Taxonomy" id="153376"/>
    <lineage>
        <taxon>Bacteria</taxon>
        <taxon>Bacillati</taxon>
        <taxon>Actinomycetota</taxon>
        <taxon>Actinomycetes</taxon>
        <taxon>Pseudonocardiales</taxon>
        <taxon>Pseudonocardiaceae</taxon>
        <taxon>Pseudonocardia</taxon>
    </lineage>
</organism>
<evidence type="ECO:0000313" key="3">
    <source>
        <dbReference type="Proteomes" id="UP001499967"/>
    </source>
</evidence>
<accession>A0ABP4B7R1</accession>
<keyword evidence="3" id="KW-1185">Reference proteome</keyword>
<evidence type="ECO:0000313" key="2">
    <source>
        <dbReference type="EMBL" id="GAA0945657.1"/>
    </source>
</evidence>
<sequence>MTSGGGAETPRVQRSYLARSNLATEFRRADAELGLLADDTIVLSVLDQREVTYVDTRHGKRPVATRSACACRRTARRAGSCCSPHSARSGRRAVCGQLVRDAHPAQPVGPSELAAELERVRARGYTIDDEETALGMVGVGAPGSTAPAARRAR</sequence>
<protein>
    <recommendedName>
        <fullName evidence="1">IclR-ED domain-containing protein</fullName>
    </recommendedName>
</protein>
<dbReference type="InterPro" id="IPR029016">
    <property type="entry name" value="GAF-like_dom_sf"/>
</dbReference>
<dbReference type="Pfam" id="PF01614">
    <property type="entry name" value="IclR_C"/>
    <property type="match status" value="1"/>
</dbReference>
<reference evidence="3" key="1">
    <citation type="journal article" date="2019" name="Int. J. Syst. Evol. Microbiol.">
        <title>The Global Catalogue of Microorganisms (GCM) 10K type strain sequencing project: providing services to taxonomists for standard genome sequencing and annotation.</title>
        <authorList>
            <consortium name="The Broad Institute Genomics Platform"/>
            <consortium name="The Broad Institute Genome Sequencing Center for Infectious Disease"/>
            <person name="Wu L."/>
            <person name="Ma J."/>
        </authorList>
    </citation>
    <scope>NUCLEOTIDE SEQUENCE [LARGE SCALE GENOMIC DNA]</scope>
    <source>
        <strain evidence="3">JCM 11117</strain>
    </source>
</reference>
<comment type="caution">
    <text evidence="2">The sequence shown here is derived from an EMBL/GenBank/DDBJ whole genome shotgun (WGS) entry which is preliminary data.</text>
</comment>
<dbReference type="SUPFAM" id="SSF55781">
    <property type="entry name" value="GAF domain-like"/>
    <property type="match status" value="1"/>
</dbReference>
<dbReference type="EMBL" id="BAAAHP010000123">
    <property type="protein sequence ID" value="GAA0945657.1"/>
    <property type="molecule type" value="Genomic_DNA"/>
</dbReference>
<name>A0ABP4B7R1_9PSEU</name>
<gene>
    <name evidence="2" type="ORF">GCM10009559_43810</name>
</gene>